<dbReference type="EMBL" id="BLAX01000001">
    <property type="protein sequence ID" value="GET33644.1"/>
    <property type="molecule type" value="Genomic_DNA"/>
</dbReference>
<keyword evidence="8" id="KW-1185">Reference proteome</keyword>
<proteinExistence type="inferred from homology"/>
<gene>
    <name evidence="7" type="ORF">PbJCM13498_25070</name>
</gene>
<dbReference type="Gene3D" id="3.20.20.80">
    <property type="entry name" value="Glycosidases"/>
    <property type="match status" value="1"/>
</dbReference>
<dbReference type="GO" id="GO:0006680">
    <property type="term" value="P:glucosylceramide catabolic process"/>
    <property type="evidence" value="ECO:0007669"/>
    <property type="project" value="TreeGrafter"/>
</dbReference>
<accession>A0A5M4B0R4</accession>
<dbReference type="SUPFAM" id="SSF51445">
    <property type="entry name" value="(Trans)glycosidases"/>
    <property type="match status" value="1"/>
</dbReference>
<evidence type="ECO:0000259" key="6">
    <source>
        <dbReference type="Pfam" id="PF17189"/>
    </source>
</evidence>
<dbReference type="Pfam" id="PF02055">
    <property type="entry name" value="Glyco_hydro_30"/>
    <property type="match status" value="1"/>
</dbReference>
<keyword evidence="4" id="KW-0326">Glycosidase</keyword>
<dbReference type="Pfam" id="PF17189">
    <property type="entry name" value="Glyco_hydro_30C"/>
    <property type="match status" value="1"/>
</dbReference>
<evidence type="ECO:0000259" key="5">
    <source>
        <dbReference type="Pfam" id="PF02055"/>
    </source>
</evidence>
<evidence type="ECO:0000256" key="2">
    <source>
        <dbReference type="ARBA" id="ARBA00022729"/>
    </source>
</evidence>
<protein>
    <submittedName>
        <fullName evidence="7">Glucosylceramidase</fullName>
    </submittedName>
</protein>
<evidence type="ECO:0000256" key="1">
    <source>
        <dbReference type="ARBA" id="ARBA00005382"/>
    </source>
</evidence>
<dbReference type="InterPro" id="IPR001139">
    <property type="entry name" value="Glyco_hydro_30"/>
</dbReference>
<evidence type="ECO:0000313" key="7">
    <source>
        <dbReference type="EMBL" id="GET33644.1"/>
    </source>
</evidence>
<comment type="similarity">
    <text evidence="1 4">Belongs to the glycosyl hydrolase 30 family.</text>
</comment>
<dbReference type="InterPro" id="IPR017853">
    <property type="entry name" value="GH"/>
</dbReference>
<comment type="caution">
    <text evidence="7">The sequence shown here is derived from an EMBL/GenBank/DDBJ whole genome shotgun (WGS) entry which is preliminary data.</text>
</comment>
<organism evidence="7 8">
    <name type="scientific">Prolixibacter bellariivorans</name>
    <dbReference type="NCBI Taxonomy" id="314319"/>
    <lineage>
        <taxon>Bacteria</taxon>
        <taxon>Pseudomonadati</taxon>
        <taxon>Bacteroidota</taxon>
        <taxon>Bacteroidia</taxon>
        <taxon>Marinilabiliales</taxon>
        <taxon>Prolixibacteraceae</taxon>
        <taxon>Prolixibacter</taxon>
    </lineage>
</organism>
<dbReference type="PANTHER" id="PTHR11069:SF23">
    <property type="entry name" value="LYSOSOMAL ACID GLUCOSYLCERAMIDASE"/>
    <property type="match status" value="1"/>
</dbReference>
<dbReference type="PANTHER" id="PTHR11069">
    <property type="entry name" value="GLUCOSYLCERAMIDASE"/>
    <property type="match status" value="1"/>
</dbReference>
<keyword evidence="2" id="KW-0732">Signal</keyword>
<evidence type="ECO:0000313" key="8">
    <source>
        <dbReference type="Proteomes" id="UP000391834"/>
    </source>
</evidence>
<feature type="domain" description="Glycosyl hydrolase family 30 beta sandwich" evidence="6">
    <location>
        <begin position="421"/>
        <end position="480"/>
    </location>
</feature>
<dbReference type="AlphaFoldDB" id="A0A5M4B0R4"/>
<dbReference type="Gene3D" id="2.60.40.1180">
    <property type="entry name" value="Golgi alpha-mannosidase II"/>
    <property type="match status" value="1"/>
</dbReference>
<feature type="domain" description="Glycosyl hydrolase family 30 TIM-barrel" evidence="5">
    <location>
        <begin position="88"/>
        <end position="418"/>
    </location>
</feature>
<dbReference type="InterPro" id="IPR033453">
    <property type="entry name" value="Glyco_hydro_30_TIM-barrel"/>
</dbReference>
<dbReference type="GO" id="GO:0016020">
    <property type="term" value="C:membrane"/>
    <property type="evidence" value="ECO:0007669"/>
    <property type="project" value="GOC"/>
</dbReference>
<keyword evidence="3 4" id="KW-0378">Hydrolase</keyword>
<reference evidence="7 8" key="1">
    <citation type="submission" date="2019-10" db="EMBL/GenBank/DDBJ databases">
        <title>Prolixibacter strains distinguished by the presence of nitrate reductase genes were adept at nitrate-dependent anaerobic corrosion of metallic iron and carbon steel.</title>
        <authorList>
            <person name="Iino T."/>
            <person name="Shono N."/>
            <person name="Ito K."/>
            <person name="Nakamura R."/>
            <person name="Sueoka K."/>
            <person name="Harayama S."/>
            <person name="Ohkuma M."/>
        </authorList>
    </citation>
    <scope>NUCLEOTIDE SEQUENCE [LARGE SCALE GENOMIC DNA]</scope>
    <source>
        <strain evidence="7 8">JCM 13498</strain>
    </source>
</reference>
<sequence length="482" mass="52711">MMVGKRKLTVGLTALLTLSMMGWRCNDKKEATPTPPPPPSVPVDVAFYLTKPDKSVLFTPQENSVSEATNSNLPLIEIDPATTFQTMDGFGFALTGGSAMHLHNMSAAKRHALLMELFDDNDNNIGISYLRVSIGASDLDASVFSYDDLPSGETDVNMDHFSLAPDRQYLIPVLKEILTIDPNIKILGSPWSAPLWMKTDNNSVGGSLKPEYYDAYAKYFVKYIQGMAQEGITIDAITIQNEPLHDGNNPSMYMPASEQAAFIKTSLGPAFKAADINTKIIVYDHNCDRTDYPAEIYKDADALQYVDGAAFHLYAGSINSLAALHNSYPDKSLYFTEQWIGAPGDFPNDLKWHTRELIIGASRNWCKTVLEWNLAADSSLQPHTDGGCSQCLGALTIDGDNVKRNPAYYIIAHASKFVRPGSKRISSNQPNNLPNVAFKTPDGSTVLIVLNDALVTQAFNMKLGDETVSSTLAGGAVGTYIW</sequence>
<dbReference type="GO" id="GO:0004348">
    <property type="term" value="F:glucosylceramidase activity"/>
    <property type="evidence" value="ECO:0007669"/>
    <property type="project" value="InterPro"/>
</dbReference>
<evidence type="ECO:0000256" key="3">
    <source>
        <dbReference type="ARBA" id="ARBA00022801"/>
    </source>
</evidence>
<name>A0A5M4B0R4_9BACT</name>
<dbReference type="InterPro" id="IPR033452">
    <property type="entry name" value="GH30_C"/>
</dbReference>
<evidence type="ECO:0000256" key="4">
    <source>
        <dbReference type="RuleBase" id="RU361188"/>
    </source>
</evidence>
<dbReference type="Proteomes" id="UP000391834">
    <property type="component" value="Unassembled WGS sequence"/>
</dbReference>
<dbReference type="InterPro" id="IPR013780">
    <property type="entry name" value="Glyco_hydro_b"/>
</dbReference>